<accession>A0A921TE68</accession>
<keyword evidence="2" id="KW-0255">Endonuclease</keyword>
<keyword evidence="2" id="KW-0540">Nuclease</keyword>
<gene>
    <name evidence="2" type="ORF">PMES_02565</name>
</gene>
<organism evidence="2 3">
    <name type="scientific">Profundibacterium mesophilum KAUST100406-0324</name>
    <dbReference type="NCBI Taxonomy" id="1037889"/>
    <lineage>
        <taxon>Bacteria</taxon>
        <taxon>Pseudomonadati</taxon>
        <taxon>Pseudomonadota</taxon>
        <taxon>Alphaproteobacteria</taxon>
        <taxon>Rhodobacterales</taxon>
        <taxon>Roseobacteraceae</taxon>
        <taxon>Profundibacterium</taxon>
    </lineage>
</organism>
<name>A0A921TE68_9RHOB</name>
<dbReference type="AlphaFoldDB" id="A0A921TE68"/>
<feature type="coiled-coil region" evidence="1">
    <location>
        <begin position="248"/>
        <end position="292"/>
    </location>
</feature>
<protein>
    <submittedName>
        <fullName evidence="2">ATP-dependent endonuclease of the OLD family DNA replication</fullName>
    </submittedName>
</protein>
<dbReference type="SUPFAM" id="SSF52540">
    <property type="entry name" value="P-loop containing nucleoside triphosphate hydrolases"/>
    <property type="match status" value="1"/>
</dbReference>
<dbReference type="OrthoDB" id="7069379at2"/>
<dbReference type="RefSeq" id="WP_159966096.1">
    <property type="nucleotide sequence ID" value="NZ_APKE01000031.1"/>
</dbReference>
<sequence length="874" mass="92966">MKLRAITLSNVRRFDGTVRIENIHDGINVLSEPNERGKSTLFDAIQALFFIPHGSTRAASLKSRAGGAPQVTVEIETEEGHFEVTKRWDKTRSFARVHSGGTLLAKADEAEAWIARQLGGENAAGPFGLVWVRQGRAAIAGASPKETAGLLEARRDLLTSVNGEIDAMTGGRRMDAALARCDAELAQYATARGAPRSGGPWKAARDRLALLEDSAGELRATATALHEALDARSRDRREMAELTAPEAVAERKQRLEAAQETYRAAERHAGEIEQAERMLAAAQLAHDTAADKLAQAQAAAAEAAAARAALVSCESAAAAQDRAQRDASAEMARRDAALLAARDAHDAARKSHAAALRRDAARSGAARVRDLEARIERAEGARRSMEEAQAQLETGLDAGQLAKIERIAVERAAAAAARDAQAPRVTMHYAAPKGGQVTLDGQALADGEAIPLTGPAMLDIDGVGRLEISPGADARDVTGFEGHDAMLREALAEAGLPDIAAAHEAARITAEAQQRSGEARAVFDSIAPGGIEPLRAALAAIPRLGAEDDGTQAPTLAESDAALAAALEAQGAAQLARDAAADRLSDARSAAARSGAELDAARTRLDRARAAAERSDPQGAQALAERLDQARVAAEAVSSELERRRKDAPDIAAARAALDRARSVDSAARERGVQLGRSIAMLDERITRSAGDAVEERLAETLQQIEAARAELGHIEREVAVLQRLKAVLTAAREASREQYFGAVVKELRPLLHLLWPDATLEWKPETLLPSALVRGKVSEPIDILSGGTQEQIALLVRLAFARMLARDGRHAPVILDDALVFTDDERIEKMFDALHRQSGGTQILVLSCRQRAFRALGGKTLTLESVTEPAHPE</sequence>
<feature type="coiled-coil region" evidence="1">
    <location>
        <begin position="691"/>
        <end position="725"/>
    </location>
</feature>
<dbReference type="InterPro" id="IPR027417">
    <property type="entry name" value="P-loop_NTPase"/>
</dbReference>
<evidence type="ECO:0000313" key="2">
    <source>
        <dbReference type="EMBL" id="KAF0675104.1"/>
    </source>
</evidence>
<dbReference type="EMBL" id="APKE01000031">
    <property type="protein sequence ID" value="KAF0675104.1"/>
    <property type="molecule type" value="Genomic_DNA"/>
</dbReference>
<keyword evidence="3" id="KW-1185">Reference proteome</keyword>
<keyword evidence="2" id="KW-0378">Hydrolase</keyword>
<evidence type="ECO:0000313" key="3">
    <source>
        <dbReference type="Proteomes" id="UP000698242"/>
    </source>
</evidence>
<comment type="caution">
    <text evidence="2">The sequence shown here is derived from an EMBL/GenBank/DDBJ whole genome shotgun (WGS) entry which is preliminary data.</text>
</comment>
<proteinExistence type="predicted"/>
<dbReference type="Gene3D" id="3.40.50.300">
    <property type="entry name" value="P-loop containing nucleotide triphosphate hydrolases"/>
    <property type="match status" value="2"/>
</dbReference>
<reference evidence="2" key="1">
    <citation type="submission" date="2013-03" db="EMBL/GenBank/DDBJ databases">
        <title>Genome Sequence of the Profundibacterium mesophilum strain KAUST100406-0324T from Red Sea, a novel genus in the family Rhodobacteraceae.</title>
        <authorList>
            <person name="Essack M."/>
            <person name="Alam I."/>
            <person name="Lafi F."/>
            <person name="Alawi W."/>
            <person name="Kamanu F."/>
            <person name="Al-Suwailem A."/>
            <person name="Lee O.O."/>
            <person name="Xu Y."/>
            <person name="Bajic V."/>
            <person name="Qian P.-Y."/>
            <person name="Archer J."/>
        </authorList>
    </citation>
    <scope>NUCLEOTIDE SEQUENCE</scope>
    <source>
        <strain evidence="2">KAUST100406-0324</strain>
    </source>
</reference>
<dbReference type="GO" id="GO:0004519">
    <property type="term" value="F:endonuclease activity"/>
    <property type="evidence" value="ECO:0007669"/>
    <property type="project" value="UniProtKB-KW"/>
</dbReference>
<dbReference type="Proteomes" id="UP000698242">
    <property type="component" value="Unassembled WGS sequence"/>
</dbReference>
<keyword evidence="1" id="KW-0175">Coiled coil</keyword>
<dbReference type="PANTHER" id="PTHR41259">
    <property type="entry name" value="DOUBLE-STRAND BREAK REPAIR RAD50 ATPASE, PUTATIVE-RELATED"/>
    <property type="match status" value="1"/>
</dbReference>
<evidence type="ECO:0000256" key="1">
    <source>
        <dbReference type="SAM" id="Coils"/>
    </source>
</evidence>
<dbReference type="PANTHER" id="PTHR41259:SF1">
    <property type="entry name" value="DOUBLE-STRAND BREAK REPAIR RAD50 ATPASE, PUTATIVE-RELATED"/>
    <property type="match status" value="1"/>
</dbReference>